<dbReference type="AlphaFoldDB" id="A0A3Q2PHK8"/>
<dbReference type="InterPro" id="IPR013098">
    <property type="entry name" value="Ig_I-set"/>
</dbReference>
<dbReference type="SMART" id="SM00409">
    <property type="entry name" value="IG"/>
    <property type="match status" value="1"/>
</dbReference>
<keyword evidence="4" id="KW-1185">Reference proteome</keyword>
<dbReference type="InterPro" id="IPR036179">
    <property type="entry name" value="Ig-like_dom_sf"/>
</dbReference>
<keyword evidence="1" id="KW-0393">Immunoglobulin domain</keyword>
<reference evidence="3" key="2">
    <citation type="submission" date="2025-09" db="UniProtKB">
        <authorList>
            <consortium name="Ensembl"/>
        </authorList>
    </citation>
    <scope>IDENTIFICATION</scope>
</reference>
<reference evidence="3" key="1">
    <citation type="submission" date="2025-08" db="UniProtKB">
        <authorList>
            <consortium name="Ensembl"/>
        </authorList>
    </citation>
    <scope>IDENTIFICATION</scope>
</reference>
<proteinExistence type="predicted"/>
<protein>
    <recommendedName>
        <fullName evidence="2">Ig-like domain-containing protein</fullName>
    </recommendedName>
</protein>
<dbReference type="PANTHER" id="PTHR10075">
    <property type="entry name" value="BASIGIN RELATED"/>
    <property type="match status" value="1"/>
</dbReference>
<dbReference type="InterPro" id="IPR003598">
    <property type="entry name" value="Ig_sub2"/>
</dbReference>
<accession>A0A3Q2PHK8</accession>
<dbReference type="InterPro" id="IPR007110">
    <property type="entry name" value="Ig-like_dom"/>
</dbReference>
<dbReference type="STRING" id="8078.ENSFHEP00000012561"/>
<evidence type="ECO:0000313" key="4">
    <source>
        <dbReference type="Proteomes" id="UP000265000"/>
    </source>
</evidence>
<dbReference type="InterPro" id="IPR013783">
    <property type="entry name" value="Ig-like_fold"/>
</dbReference>
<dbReference type="Ensembl" id="ENSFHET00000019858.1">
    <property type="protein sequence ID" value="ENSFHEP00000012561.1"/>
    <property type="gene ID" value="ENSFHEG00000014036.1"/>
</dbReference>
<dbReference type="SMART" id="SM00408">
    <property type="entry name" value="IGc2"/>
    <property type="match status" value="2"/>
</dbReference>
<feature type="domain" description="Ig-like" evidence="2">
    <location>
        <begin position="88"/>
        <end position="158"/>
    </location>
</feature>
<evidence type="ECO:0000256" key="1">
    <source>
        <dbReference type="ARBA" id="ARBA00023319"/>
    </source>
</evidence>
<dbReference type="SUPFAM" id="SSF48726">
    <property type="entry name" value="Immunoglobulin"/>
    <property type="match status" value="2"/>
</dbReference>
<dbReference type="Gene3D" id="2.60.40.10">
    <property type="entry name" value="Immunoglobulins"/>
    <property type="match status" value="2"/>
</dbReference>
<evidence type="ECO:0000259" key="2">
    <source>
        <dbReference type="PROSITE" id="PS50835"/>
    </source>
</evidence>
<sequence length="221" mass="23963">VNNVLELLCEATGIPTPTLTWLKDGRPLPQTDSLRLLRGGEVLRVTSAQVGLCRFKLNPFCQHIYSIQGKIKRAGTTEDVTYLAPLDSSVTLECPAVGSPPPSITWHKEGQLLSDSARQRVLGSGSLQIAFVQQSDAGRYTCTAANAAGADSLEMRLTVQSRLLTGAHDLTIKPTFHMWFWSHRFQTPACPSGTPSTVLAPFLPPHPLNSIGVTSQYLLDA</sequence>
<evidence type="ECO:0000313" key="3">
    <source>
        <dbReference type="Ensembl" id="ENSFHEP00000012561.1"/>
    </source>
</evidence>
<dbReference type="InterPro" id="IPR003599">
    <property type="entry name" value="Ig_sub"/>
</dbReference>
<dbReference type="Proteomes" id="UP000265000">
    <property type="component" value="Unplaced"/>
</dbReference>
<dbReference type="Pfam" id="PF07679">
    <property type="entry name" value="I-set"/>
    <property type="match status" value="1"/>
</dbReference>
<name>A0A3Q2PHK8_FUNHE</name>
<dbReference type="GeneTree" id="ENSGT00940000154614"/>
<dbReference type="PANTHER" id="PTHR10075:SF14">
    <property type="entry name" value="CELL ADHESION MOLECULE DSCAM2-RELATED"/>
    <property type="match status" value="1"/>
</dbReference>
<organism evidence="3 4">
    <name type="scientific">Fundulus heteroclitus</name>
    <name type="common">Killifish</name>
    <name type="synonym">Mummichog</name>
    <dbReference type="NCBI Taxonomy" id="8078"/>
    <lineage>
        <taxon>Eukaryota</taxon>
        <taxon>Metazoa</taxon>
        <taxon>Chordata</taxon>
        <taxon>Craniata</taxon>
        <taxon>Vertebrata</taxon>
        <taxon>Euteleostomi</taxon>
        <taxon>Actinopterygii</taxon>
        <taxon>Neopterygii</taxon>
        <taxon>Teleostei</taxon>
        <taxon>Neoteleostei</taxon>
        <taxon>Acanthomorphata</taxon>
        <taxon>Ovalentaria</taxon>
        <taxon>Atherinomorphae</taxon>
        <taxon>Cyprinodontiformes</taxon>
        <taxon>Fundulidae</taxon>
        <taxon>Fundulus</taxon>
    </lineage>
</organism>
<feature type="domain" description="Ig-like" evidence="2">
    <location>
        <begin position="1"/>
        <end position="54"/>
    </location>
</feature>
<dbReference type="FunFam" id="2.60.40.10:FF:000186">
    <property type="entry name" value="Hemicentin 1"/>
    <property type="match status" value="1"/>
</dbReference>
<dbReference type="PROSITE" id="PS50835">
    <property type="entry name" value="IG_LIKE"/>
    <property type="match status" value="2"/>
</dbReference>